<evidence type="ECO:0000256" key="1">
    <source>
        <dbReference type="ARBA" id="ARBA00022441"/>
    </source>
</evidence>
<dbReference type="AlphaFoldDB" id="A0A4Z1AYA8"/>
<dbReference type="InterPro" id="IPR015915">
    <property type="entry name" value="Kelch-typ_b-propeller"/>
</dbReference>
<keyword evidence="2" id="KW-0677">Repeat</keyword>
<dbReference type="InterPro" id="IPR006652">
    <property type="entry name" value="Kelch_1"/>
</dbReference>
<dbReference type="PANTHER" id="PTHR46260:SF3">
    <property type="entry name" value="RING-TYPE DOMAIN-CONTAINING PROTEIN"/>
    <property type="match status" value="1"/>
</dbReference>
<dbReference type="SMART" id="SM00612">
    <property type="entry name" value="Kelch"/>
    <property type="match status" value="3"/>
</dbReference>
<accession>A0A4Z1AYA8</accession>
<dbReference type="PANTHER" id="PTHR46260">
    <property type="entry name" value="RING-TYPE DOMAIN-CONTAINING PROTEIN"/>
    <property type="match status" value="1"/>
</dbReference>
<dbReference type="Gene3D" id="2.120.10.80">
    <property type="entry name" value="Kelch-type beta propeller"/>
    <property type="match status" value="2"/>
</dbReference>
<keyword evidence="1" id="KW-0880">Kelch repeat</keyword>
<organism evidence="3 4">
    <name type="scientific">Leptospira dzoumogneensis</name>
    <dbReference type="NCBI Taxonomy" id="2484904"/>
    <lineage>
        <taxon>Bacteria</taxon>
        <taxon>Pseudomonadati</taxon>
        <taxon>Spirochaetota</taxon>
        <taxon>Spirochaetia</taxon>
        <taxon>Leptospirales</taxon>
        <taxon>Leptospiraceae</taxon>
        <taxon>Leptospira</taxon>
    </lineage>
</organism>
<dbReference type="EMBL" id="RQHS01000005">
    <property type="protein sequence ID" value="TGN03020.1"/>
    <property type="molecule type" value="Genomic_DNA"/>
</dbReference>
<dbReference type="RefSeq" id="WP_135755678.1">
    <property type="nucleotide sequence ID" value="NZ_RQHS01000005.1"/>
</dbReference>
<dbReference type="SUPFAM" id="SSF117281">
    <property type="entry name" value="Kelch motif"/>
    <property type="match status" value="2"/>
</dbReference>
<dbReference type="Pfam" id="PF01344">
    <property type="entry name" value="Kelch_1"/>
    <property type="match status" value="1"/>
</dbReference>
<protein>
    <submittedName>
        <fullName evidence="3">Kelch-like protein</fullName>
    </submittedName>
</protein>
<name>A0A4Z1AYA8_9LEPT</name>
<sequence length="461" mass="49470">MNSWLRSFFFIFILFSFWYCDTSPLNEGGGLENVSVKFFHLSNGSKQVQFTWTCSESAEGYILYSNGSGSQNIIISPREGKTHLLPITNLTPNSEYTAYLGCGKPEDRRMMMVPFKTWISDDPIKTRGIWLIGGVGADSNPVAQVDLYDPVENRWYPSITKVPTPRTFASVVNFKGKIFVIGGLTKSGSTFSVSAVVEAYDPFTGAWTTYNSAPDAIHSGIPATVGNEIFIIANALDTNVTVGYPTSRVYKFFPEIGTQGTWSPLFTSLTQILPRVDMGGCGINGSIFYTGGRLASDGSASSFNSDAYIPASNSTTSIGEPSINTSARHGMGSACYRPIPSDPNPGDGPGVLIVGGSTAGNLFQPVTQVTPTNLYDFYRLGTSSANFQAGPVLPAATYFPAVEISYDLRTALVFGGATALNIPSKSVYSIDLGNPVAGPWTSITSEMPVARYGHSAVIISR</sequence>
<gene>
    <name evidence="3" type="ORF">EHR06_03155</name>
</gene>
<dbReference type="Proteomes" id="UP000297241">
    <property type="component" value="Unassembled WGS sequence"/>
</dbReference>
<reference evidence="3" key="1">
    <citation type="journal article" date="2019" name="PLoS Negl. Trop. Dis.">
        <title>Revisiting the worldwide diversity of Leptospira species in the environment.</title>
        <authorList>
            <person name="Vincent A.T."/>
            <person name="Schiettekatte O."/>
            <person name="Bourhy P."/>
            <person name="Veyrier F.J."/>
            <person name="Picardeau M."/>
        </authorList>
    </citation>
    <scope>NUCLEOTIDE SEQUENCE [LARGE SCALE GENOMIC DNA]</scope>
    <source>
        <strain evidence="3">201601113</strain>
    </source>
</reference>
<keyword evidence="4" id="KW-1185">Reference proteome</keyword>
<proteinExistence type="predicted"/>
<comment type="caution">
    <text evidence="3">The sequence shown here is derived from an EMBL/GenBank/DDBJ whole genome shotgun (WGS) entry which is preliminary data.</text>
</comment>
<evidence type="ECO:0000313" key="3">
    <source>
        <dbReference type="EMBL" id="TGN03020.1"/>
    </source>
</evidence>
<dbReference type="OrthoDB" id="341897at2"/>
<evidence type="ECO:0000256" key="2">
    <source>
        <dbReference type="ARBA" id="ARBA00022737"/>
    </source>
</evidence>
<evidence type="ECO:0000313" key="4">
    <source>
        <dbReference type="Proteomes" id="UP000297241"/>
    </source>
</evidence>
<dbReference type="InterPro" id="IPR051746">
    <property type="entry name" value="Kelch_domain_containing_8"/>
</dbReference>